<sequence>MPPIIDLITDDEDEPVPARSTRRNASSIFMDLTLDDESPSPEQHRNTRSKTTAVASKASTPNQNGGVSKPATPRSNNSTSTPMMDRPRVSTPNRQSAQQSREVGSLADSPQAMGSSRPVRNVQIKASPQSSKLGNPTPQTTYPSQNSNMESPSIASRQSISKPPLDATSIPQEETEEQSPAKSTAPQVFKHLSPLQANTQPLIKELPQSLQHAKETPISQLPDVEQDNVPSFNSEDEDIERLMKEDDNLPIPQTRMARAALSRNSSQRSVSQSVSTDSPLLKRRQENQLKAGQASSNTKKRDQSPREVMARRSLSNDQLPHNLQLSVEQLEESLREFDKTMKDDHSATVRYLLHDAKKASGKSESSFIDKVSPFRAMKSVQYQSGEKIPSGSKVEKLDSFILKGKSSNNNSKINRNKCTLVAKSFEGNVPRVPKYSALTIVKRNVLSADDEKLRFIPYLGDAENQQEANRRRLERELEMAYSEGHHVSTRDAERLSQLRAHLDWWLQNLNIGWTAETLECFVLSKDDQCDHLRIKKPDRQKLFKSIRKSFDKEALQIAERFSVAFKTVFGLSLGTVVLPTDRLKELIESQKKSRKSLEQPVKSLTDDLGTFATLTCLICSAIDCQTHGEYTWETLKEGMGSDDEGKAGKEQTKQDGKEQIILPRRIAIQTDELLRNYDERRAQHEPETDVEGINLRRRHACSKECYLISDLENDDYEFEEQQMNDLRQMLIGFTEYERRACDLSLALDLPCWQVYREIQTYERTRERPTVTQSSLKPAKRPDWYDNRRKVLKGEWERFTNAHLHQSRFQANPDLAPLTALVFLATSSMNRECGPQCSSCGAVARLDPTKRHDDDLFTTGCQNVALQRGVAKRLIIGESQLEGTGFGLYMAEPARKGEFLSEYTGEVISNNEAERRGIIYDRKLLSFLFDLNNEWAVDAARLGNKARFINHSDSEENGLNCEAKICLVNGEHRIKFIALRDIVVGEELLFNYGKKFAEKHGLDKKLPKIKEGSKKGVVVGQEALDALDGMNERKRMSRNKMTAIRGGHSGRGRGKKEKARKSAPPREPEQLEEEEVEGEVDEPAEDVDVPMGDADAEEEEEEEDIYEEGDEGDGMNRRPRRNRSRPLRYTR</sequence>
<evidence type="ECO:0000256" key="2">
    <source>
        <dbReference type="ARBA" id="ARBA00023163"/>
    </source>
</evidence>
<dbReference type="SUPFAM" id="SSF82199">
    <property type="entry name" value="SET domain"/>
    <property type="match status" value="1"/>
</dbReference>
<dbReference type="GO" id="GO:0031507">
    <property type="term" value="P:heterochromatin formation"/>
    <property type="evidence" value="ECO:0007669"/>
    <property type="project" value="TreeGrafter"/>
</dbReference>
<dbReference type="InterPro" id="IPR001214">
    <property type="entry name" value="SET_dom"/>
</dbReference>
<dbReference type="Proteomes" id="UP000566819">
    <property type="component" value="Unassembled WGS sequence"/>
</dbReference>
<dbReference type="PANTHER" id="PTHR45747:SF4">
    <property type="entry name" value="HISTONE-LYSINE N-METHYLTRANSFERASE E(Z)"/>
    <property type="match status" value="1"/>
</dbReference>
<reference evidence="5 6" key="1">
    <citation type="submission" date="2020-03" db="EMBL/GenBank/DDBJ databases">
        <title>Draft Genome Sequence of Cudoniella acicularis.</title>
        <authorList>
            <person name="Buettner E."/>
            <person name="Kellner H."/>
        </authorList>
    </citation>
    <scope>NUCLEOTIDE SEQUENCE [LARGE SCALE GENOMIC DNA]</scope>
    <source>
        <strain evidence="5 6">DSM 108380</strain>
    </source>
</reference>
<feature type="compositionally biased region" description="Low complexity" evidence="3">
    <location>
        <begin position="262"/>
        <end position="275"/>
    </location>
</feature>
<feature type="compositionally biased region" description="Polar residues" evidence="3">
    <location>
        <begin position="49"/>
        <end position="66"/>
    </location>
</feature>
<dbReference type="InterPro" id="IPR045318">
    <property type="entry name" value="EZH1/2-like"/>
</dbReference>
<feature type="compositionally biased region" description="Polar residues" evidence="3">
    <location>
        <begin position="90"/>
        <end position="102"/>
    </location>
</feature>
<dbReference type="GO" id="GO:0003682">
    <property type="term" value="F:chromatin binding"/>
    <property type="evidence" value="ECO:0007669"/>
    <property type="project" value="TreeGrafter"/>
</dbReference>
<comment type="caution">
    <text evidence="5">The sequence shown here is derived from an EMBL/GenBank/DDBJ whole genome shotgun (WGS) entry which is preliminary data.</text>
</comment>
<dbReference type="AlphaFoldDB" id="A0A8H4RBU4"/>
<evidence type="ECO:0000259" key="4">
    <source>
        <dbReference type="PROSITE" id="PS50280"/>
    </source>
</evidence>
<organism evidence="5 6">
    <name type="scientific">Cudoniella acicularis</name>
    <dbReference type="NCBI Taxonomy" id="354080"/>
    <lineage>
        <taxon>Eukaryota</taxon>
        <taxon>Fungi</taxon>
        <taxon>Dikarya</taxon>
        <taxon>Ascomycota</taxon>
        <taxon>Pezizomycotina</taxon>
        <taxon>Leotiomycetes</taxon>
        <taxon>Helotiales</taxon>
        <taxon>Tricladiaceae</taxon>
        <taxon>Cudoniella</taxon>
    </lineage>
</organism>
<keyword evidence="1" id="KW-0805">Transcription regulation</keyword>
<feature type="compositionally biased region" description="Polar residues" evidence="3">
    <location>
        <begin position="124"/>
        <end position="161"/>
    </location>
</feature>
<evidence type="ECO:0000313" key="5">
    <source>
        <dbReference type="EMBL" id="KAF4626648.1"/>
    </source>
</evidence>
<dbReference type="EMBL" id="JAAMPI010001113">
    <property type="protein sequence ID" value="KAF4626648.1"/>
    <property type="molecule type" value="Genomic_DNA"/>
</dbReference>
<feature type="compositionally biased region" description="Basic residues" evidence="3">
    <location>
        <begin position="1116"/>
        <end position="1130"/>
    </location>
</feature>
<evidence type="ECO:0000256" key="1">
    <source>
        <dbReference type="ARBA" id="ARBA00023015"/>
    </source>
</evidence>
<dbReference type="Pfam" id="PF00856">
    <property type="entry name" value="SET"/>
    <property type="match status" value="1"/>
</dbReference>
<dbReference type="GO" id="GO:0005634">
    <property type="term" value="C:nucleus"/>
    <property type="evidence" value="ECO:0007669"/>
    <property type="project" value="TreeGrafter"/>
</dbReference>
<feature type="compositionally biased region" description="Basic residues" evidence="3">
    <location>
        <begin position="1047"/>
        <end position="1062"/>
    </location>
</feature>
<feature type="compositionally biased region" description="Polar residues" evidence="3">
    <location>
        <begin position="288"/>
        <end position="297"/>
    </location>
</feature>
<keyword evidence="6" id="KW-1185">Reference proteome</keyword>
<feature type="region of interest" description="Disordered" evidence="3">
    <location>
        <begin position="1028"/>
        <end position="1130"/>
    </location>
</feature>
<feature type="domain" description="SET" evidence="4">
    <location>
        <begin position="871"/>
        <end position="992"/>
    </location>
</feature>
<dbReference type="InterPro" id="IPR046341">
    <property type="entry name" value="SET_dom_sf"/>
</dbReference>
<dbReference type="PANTHER" id="PTHR45747">
    <property type="entry name" value="HISTONE-LYSINE N-METHYLTRANSFERASE E(Z)"/>
    <property type="match status" value="1"/>
</dbReference>
<feature type="region of interest" description="Disordered" evidence="3">
    <location>
        <begin position="1"/>
        <end position="323"/>
    </location>
</feature>
<evidence type="ECO:0000256" key="3">
    <source>
        <dbReference type="SAM" id="MobiDB-lite"/>
    </source>
</evidence>
<dbReference type="Pfam" id="PF21509">
    <property type="entry name" value="Ezh2-like__CXC_fung"/>
    <property type="match status" value="1"/>
</dbReference>
<dbReference type="CDD" id="cd10519">
    <property type="entry name" value="SET_EZH"/>
    <property type="match status" value="1"/>
</dbReference>
<gene>
    <name evidence="5" type="ORF">G7Y89_g11511</name>
</gene>
<name>A0A8H4RBU4_9HELO</name>
<evidence type="ECO:0000313" key="6">
    <source>
        <dbReference type="Proteomes" id="UP000566819"/>
    </source>
</evidence>
<protein>
    <recommendedName>
        <fullName evidence="4">SET domain-containing protein</fullName>
    </recommendedName>
</protein>
<dbReference type="OrthoDB" id="6141102at2759"/>
<dbReference type="PROSITE" id="PS50280">
    <property type="entry name" value="SET"/>
    <property type="match status" value="1"/>
</dbReference>
<dbReference type="SMART" id="SM00317">
    <property type="entry name" value="SET"/>
    <property type="match status" value="1"/>
</dbReference>
<accession>A0A8H4RBU4</accession>
<dbReference type="GO" id="GO:0046976">
    <property type="term" value="F:histone H3K27 methyltransferase activity"/>
    <property type="evidence" value="ECO:0007669"/>
    <property type="project" value="TreeGrafter"/>
</dbReference>
<feature type="compositionally biased region" description="Polar residues" evidence="3">
    <location>
        <begin position="73"/>
        <end position="82"/>
    </location>
</feature>
<proteinExistence type="predicted"/>
<feature type="compositionally biased region" description="Acidic residues" evidence="3">
    <location>
        <begin position="1069"/>
        <end position="1112"/>
    </location>
</feature>
<feature type="compositionally biased region" description="Basic and acidic residues" evidence="3">
    <location>
        <begin position="299"/>
        <end position="310"/>
    </location>
</feature>
<dbReference type="Gene3D" id="2.170.270.10">
    <property type="entry name" value="SET domain"/>
    <property type="match status" value="1"/>
</dbReference>
<keyword evidence="2" id="KW-0804">Transcription</keyword>
<dbReference type="InterPro" id="IPR048360">
    <property type="entry name" value="Ezh2_CXC_fung"/>
</dbReference>